<reference evidence="4 5" key="1">
    <citation type="submission" date="2019-08" db="EMBL/GenBank/DDBJ databases">
        <title>Whole genome of Aphis craccivora.</title>
        <authorList>
            <person name="Voronova N.V."/>
            <person name="Shulinski R.S."/>
            <person name="Bandarenka Y.V."/>
            <person name="Zhorov D.G."/>
            <person name="Warner D."/>
        </authorList>
    </citation>
    <scope>NUCLEOTIDE SEQUENCE [LARGE SCALE GENOMIC DNA]</scope>
    <source>
        <strain evidence="4">180601</strain>
        <tissue evidence="4">Whole Body</tissue>
    </source>
</reference>
<dbReference type="OrthoDB" id="6624209at2759"/>
<dbReference type="EMBL" id="VUJU01017489">
    <property type="protein sequence ID" value="KAF0682699.1"/>
    <property type="molecule type" value="Genomic_DNA"/>
</dbReference>
<accession>A0A6G0VH98</accession>
<organism evidence="4 5">
    <name type="scientific">Aphis craccivora</name>
    <name type="common">Cowpea aphid</name>
    <dbReference type="NCBI Taxonomy" id="307492"/>
    <lineage>
        <taxon>Eukaryota</taxon>
        <taxon>Metazoa</taxon>
        <taxon>Ecdysozoa</taxon>
        <taxon>Arthropoda</taxon>
        <taxon>Hexapoda</taxon>
        <taxon>Insecta</taxon>
        <taxon>Pterygota</taxon>
        <taxon>Neoptera</taxon>
        <taxon>Paraneoptera</taxon>
        <taxon>Hemiptera</taxon>
        <taxon>Sternorrhyncha</taxon>
        <taxon>Aphidomorpha</taxon>
        <taxon>Aphidoidea</taxon>
        <taxon>Aphididae</taxon>
        <taxon>Aphidini</taxon>
        <taxon>Aphis</taxon>
        <taxon>Aphis</taxon>
    </lineage>
</organism>
<comment type="caution">
    <text evidence="4">The sequence shown here is derived from an EMBL/GenBank/DDBJ whole genome shotgun (WGS) entry which is preliminary data.</text>
</comment>
<name>A0A6G0VH98_APHCR</name>
<gene>
    <name evidence="4" type="ORF">FWK35_00038462</name>
</gene>
<evidence type="ECO:0000256" key="1">
    <source>
        <dbReference type="SAM" id="MobiDB-lite"/>
    </source>
</evidence>
<protein>
    <submittedName>
        <fullName evidence="4">PiggyBac transposable element-derived protein 3-like</fullName>
    </submittedName>
</protein>
<evidence type="ECO:0000259" key="3">
    <source>
        <dbReference type="Pfam" id="PF13843"/>
    </source>
</evidence>
<keyword evidence="2" id="KW-1133">Transmembrane helix</keyword>
<dbReference type="Pfam" id="PF13843">
    <property type="entry name" value="DDE_Tnp_1_7"/>
    <property type="match status" value="1"/>
</dbReference>
<sequence length="101" mass="11707">MDRLISHYPHGFKNKKWYLRIFFQFMNIAIVNAWILYRQSPNPPLFLLRFKASIATSLTQLNSTAERLKKRGRPSSSPCASPAQFPNPKKTKTAQNKTIQI</sequence>
<dbReference type="Proteomes" id="UP000478052">
    <property type="component" value="Unassembled WGS sequence"/>
</dbReference>
<evidence type="ECO:0000313" key="5">
    <source>
        <dbReference type="Proteomes" id="UP000478052"/>
    </source>
</evidence>
<keyword evidence="2" id="KW-0472">Membrane</keyword>
<feature type="domain" description="PiggyBac transposable element-derived protein" evidence="3">
    <location>
        <begin position="1"/>
        <end position="34"/>
    </location>
</feature>
<proteinExistence type="predicted"/>
<evidence type="ECO:0000256" key="2">
    <source>
        <dbReference type="SAM" id="Phobius"/>
    </source>
</evidence>
<dbReference type="PANTHER" id="PTHR47272">
    <property type="entry name" value="DDE_TNP_1_7 DOMAIN-CONTAINING PROTEIN"/>
    <property type="match status" value="1"/>
</dbReference>
<keyword evidence="2" id="KW-0812">Transmembrane</keyword>
<feature type="transmembrane region" description="Helical" evidence="2">
    <location>
        <begin position="17"/>
        <end position="37"/>
    </location>
</feature>
<keyword evidence="5" id="KW-1185">Reference proteome</keyword>
<feature type="region of interest" description="Disordered" evidence="1">
    <location>
        <begin position="66"/>
        <end position="101"/>
    </location>
</feature>
<evidence type="ECO:0000313" key="4">
    <source>
        <dbReference type="EMBL" id="KAF0682699.1"/>
    </source>
</evidence>
<dbReference type="InterPro" id="IPR029526">
    <property type="entry name" value="PGBD"/>
</dbReference>
<dbReference type="AlphaFoldDB" id="A0A6G0VH98"/>